<dbReference type="GO" id="GO:0004842">
    <property type="term" value="F:ubiquitin-protein transferase activity"/>
    <property type="evidence" value="ECO:0007669"/>
    <property type="project" value="TreeGrafter"/>
</dbReference>
<dbReference type="Proteomes" id="UP000663889">
    <property type="component" value="Unassembled WGS sequence"/>
</dbReference>
<evidence type="ECO:0000256" key="3">
    <source>
        <dbReference type="PROSITE-ProRule" id="PRU00023"/>
    </source>
</evidence>
<evidence type="ECO:0000313" key="4">
    <source>
        <dbReference type="EMBL" id="CAF1310980.1"/>
    </source>
</evidence>
<dbReference type="EMBL" id="CAJNOU010002319">
    <property type="protein sequence ID" value="CAF1310980.1"/>
    <property type="molecule type" value="Genomic_DNA"/>
</dbReference>
<evidence type="ECO:0000256" key="2">
    <source>
        <dbReference type="ARBA" id="ARBA00023043"/>
    </source>
</evidence>
<dbReference type="Pfam" id="PF12796">
    <property type="entry name" value="Ank_2"/>
    <property type="match status" value="1"/>
</dbReference>
<protein>
    <submittedName>
        <fullName evidence="4">Uncharacterized protein</fullName>
    </submittedName>
</protein>
<accession>A0A815ED79</accession>
<dbReference type="InterPro" id="IPR036770">
    <property type="entry name" value="Ankyrin_rpt-contain_sf"/>
</dbReference>
<evidence type="ECO:0000256" key="1">
    <source>
        <dbReference type="ARBA" id="ARBA00022737"/>
    </source>
</evidence>
<dbReference type="GO" id="GO:0085020">
    <property type="term" value="P:protein K6-linked ubiquitination"/>
    <property type="evidence" value="ECO:0007669"/>
    <property type="project" value="TreeGrafter"/>
</dbReference>
<dbReference type="GO" id="GO:0070531">
    <property type="term" value="C:BRCA1-A complex"/>
    <property type="evidence" value="ECO:0007669"/>
    <property type="project" value="TreeGrafter"/>
</dbReference>
<dbReference type="PROSITE" id="PS50297">
    <property type="entry name" value="ANK_REP_REGION"/>
    <property type="match status" value="1"/>
</dbReference>
<dbReference type="Gene3D" id="3.90.176.10">
    <property type="entry name" value="Toxin ADP-ribosyltransferase, Chain A, domain 1"/>
    <property type="match status" value="1"/>
</dbReference>
<reference evidence="4" key="1">
    <citation type="submission" date="2021-02" db="EMBL/GenBank/DDBJ databases">
        <authorList>
            <person name="Nowell W R."/>
        </authorList>
    </citation>
    <scope>NUCLEOTIDE SEQUENCE</scope>
</reference>
<dbReference type="GO" id="GO:0031436">
    <property type="term" value="C:BRCA1-BARD1 complex"/>
    <property type="evidence" value="ECO:0007669"/>
    <property type="project" value="TreeGrafter"/>
</dbReference>
<dbReference type="SMART" id="SM00248">
    <property type="entry name" value="ANK"/>
    <property type="match status" value="2"/>
</dbReference>
<dbReference type="SUPFAM" id="SSF56399">
    <property type="entry name" value="ADP-ribosylation"/>
    <property type="match status" value="1"/>
</dbReference>
<evidence type="ECO:0000313" key="5">
    <source>
        <dbReference type="Proteomes" id="UP000663889"/>
    </source>
</evidence>
<organism evidence="4 5">
    <name type="scientific">Rotaria sordida</name>
    <dbReference type="NCBI Taxonomy" id="392033"/>
    <lineage>
        <taxon>Eukaryota</taxon>
        <taxon>Metazoa</taxon>
        <taxon>Spiralia</taxon>
        <taxon>Gnathifera</taxon>
        <taxon>Rotifera</taxon>
        <taxon>Eurotatoria</taxon>
        <taxon>Bdelloidea</taxon>
        <taxon>Philodinida</taxon>
        <taxon>Philodinidae</taxon>
        <taxon>Rotaria</taxon>
    </lineage>
</organism>
<gene>
    <name evidence="4" type="ORF">SEV965_LOCUS26792</name>
</gene>
<dbReference type="PANTHER" id="PTHR24171:SF8">
    <property type="entry name" value="BRCA1-ASSOCIATED RING DOMAIN PROTEIN 1"/>
    <property type="match status" value="1"/>
</dbReference>
<keyword evidence="1" id="KW-0677">Repeat</keyword>
<dbReference type="SUPFAM" id="SSF48403">
    <property type="entry name" value="Ankyrin repeat"/>
    <property type="match status" value="1"/>
</dbReference>
<proteinExistence type="predicted"/>
<comment type="caution">
    <text evidence="4">The sequence shown here is derived from an EMBL/GenBank/DDBJ whole genome shotgun (WGS) entry which is preliminary data.</text>
</comment>
<name>A0A815ED79_9BILA</name>
<dbReference type="PROSITE" id="PS50088">
    <property type="entry name" value="ANK_REPEAT"/>
    <property type="match status" value="1"/>
</dbReference>
<feature type="repeat" description="ANK" evidence="3">
    <location>
        <begin position="67"/>
        <end position="100"/>
    </location>
</feature>
<dbReference type="InterPro" id="IPR002110">
    <property type="entry name" value="Ankyrin_rpt"/>
</dbReference>
<sequence length="464" mass="54600">MHFIKKTEKKFKSLLKIRRSNHQELLENLRVEEASQFYFACRNGDIDTVKQILPTIPYDQLNQLEPNGSTALHVATYFGHVDIVRLLLHEYGCQRNLQDRHGFTAYEKVQTDEMRQLYDRPSNENRFNDDSMDIKQIFEILSSSINKIIIGDRDDDDDVAKPNKRYLIDYETNEEVKNQLDNINSAKVFFQSRIGRYIMGQRMKLKLGKKDDYDEEEYAYVTSEKFRQESLQKTLDEYVTSNHPDYQHCCHLLNEYIQQGTIESLLKLYTLETPFYHKLLLWPSLLEFPLLMHLSDLKQRYYQGYSYRGVQLTQHELNEYRWALKNKDSVLSLLTFASTSINRNVAEQFSTKSSSSSDKLSVLLIFHFSQPCDTAINLSKIPVYQLPCISNFENEQEVLISPRTFFKVTDIEIDQPYEQYTIYLENVCGEQQTMLKALKFFLPDGLTKKTSKCFVMDHVFCTNN</sequence>
<dbReference type="PANTHER" id="PTHR24171">
    <property type="entry name" value="ANKYRIN REPEAT DOMAIN-CONTAINING PROTEIN 39-RELATED"/>
    <property type="match status" value="1"/>
</dbReference>
<dbReference type="AlphaFoldDB" id="A0A815ED79"/>
<dbReference type="Gene3D" id="1.25.40.20">
    <property type="entry name" value="Ankyrin repeat-containing domain"/>
    <property type="match status" value="1"/>
</dbReference>
<keyword evidence="2 3" id="KW-0040">ANK repeat</keyword>